<evidence type="ECO:0000256" key="7">
    <source>
        <dbReference type="RuleBase" id="RU000418"/>
    </source>
</evidence>
<evidence type="ECO:0000256" key="2">
    <source>
        <dbReference type="ARBA" id="ARBA00022741"/>
    </source>
</evidence>
<reference evidence="9 10" key="1">
    <citation type="submission" date="2019-06" db="EMBL/GenBank/DDBJ databases">
        <title>Genomic Encyclopedia of Type Strains, Phase IV (KMG-V): Genome sequencing to study the core and pangenomes of soil and plant-associated prokaryotes.</title>
        <authorList>
            <person name="Whitman W."/>
        </authorList>
    </citation>
    <scope>NUCLEOTIDE SEQUENCE [LARGE SCALE GENOMIC DNA]</scope>
    <source>
        <strain evidence="9 10">BR 11865</strain>
    </source>
</reference>
<keyword evidence="4 6" id="KW-0143">Chaperone</keyword>
<dbReference type="PANTHER" id="PTHR45633">
    <property type="entry name" value="60 KDA HEAT SHOCK PROTEIN, MITOCHONDRIAL"/>
    <property type="match status" value="1"/>
</dbReference>
<dbReference type="GO" id="GO:0140662">
    <property type="term" value="F:ATP-dependent protein folding chaperone"/>
    <property type="evidence" value="ECO:0007669"/>
    <property type="project" value="InterPro"/>
</dbReference>
<evidence type="ECO:0000313" key="9">
    <source>
        <dbReference type="EMBL" id="TWB23167.1"/>
    </source>
</evidence>
<dbReference type="InterPro" id="IPR001844">
    <property type="entry name" value="Cpn60/GroEL"/>
</dbReference>
<dbReference type="EC" id="5.6.1.7" evidence="6"/>
<dbReference type="RefSeq" id="WP_145618911.1">
    <property type="nucleotide sequence ID" value="NZ_JAYNFR010000019.1"/>
</dbReference>
<dbReference type="GO" id="GO:0042026">
    <property type="term" value="P:protein refolding"/>
    <property type="evidence" value="ECO:0007669"/>
    <property type="project" value="UniProtKB-UniRule"/>
</dbReference>
<dbReference type="GO" id="GO:0016853">
    <property type="term" value="F:isomerase activity"/>
    <property type="evidence" value="ECO:0007669"/>
    <property type="project" value="UniProtKB-KW"/>
</dbReference>
<dbReference type="GO" id="GO:0005524">
    <property type="term" value="F:ATP binding"/>
    <property type="evidence" value="ECO:0007669"/>
    <property type="project" value="UniProtKB-UniRule"/>
</dbReference>
<comment type="caution">
    <text evidence="6">Lacks conserved residue(s) required for the propagation of feature annotation.</text>
</comment>
<keyword evidence="6" id="KW-0963">Cytoplasm</keyword>
<dbReference type="InterPro" id="IPR002423">
    <property type="entry name" value="Cpn60/GroEL/TCP-1"/>
</dbReference>
<feature type="binding site" evidence="6">
    <location>
        <begin position="30"/>
        <end position="33"/>
    </location>
    <ligand>
        <name>ATP</name>
        <dbReference type="ChEBI" id="CHEBI:30616"/>
    </ligand>
</feature>
<keyword evidence="2 6" id="KW-0547">Nucleotide-binding</keyword>
<evidence type="ECO:0000256" key="6">
    <source>
        <dbReference type="HAMAP-Rule" id="MF_00600"/>
    </source>
</evidence>
<evidence type="ECO:0000256" key="1">
    <source>
        <dbReference type="ARBA" id="ARBA00006607"/>
    </source>
</evidence>
<dbReference type="NCBIfam" id="NF009488">
    <property type="entry name" value="PRK12850.1"/>
    <property type="match status" value="1"/>
</dbReference>
<dbReference type="CDD" id="cd03344">
    <property type="entry name" value="GroEL"/>
    <property type="match status" value="1"/>
</dbReference>
<dbReference type="NCBIfam" id="NF000592">
    <property type="entry name" value="PRK00013.1"/>
    <property type="match status" value="1"/>
</dbReference>
<comment type="caution">
    <text evidence="9">The sequence shown here is derived from an EMBL/GenBank/DDBJ whole genome shotgun (WGS) entry which is preliminary data.</text>
</comment>
<dbReference type="AlphaFoldDB" id="A0A560FNG6"/>
<dbReference type="SUPFAM" id="SSF54849">
    <property type="entry name" value="GroEL-intermediate domain like"/>
    <property type="match status" value="1"/>
</dbReference>
<dbReference type="EMBL" id="VITO01000014">
    <property type="protein sequence ID" value="TWB23167.1"/>
    <property type="molecule type" value="Genomic_DNA"/>
</dbReference>
<comment type="similarity">
    <text evidence="1 6 7">Belongs to the chaperonin (HSP60) family.</text>
</comment>
<feature type="binding site" evidence="6">
    <location>
        <position position="496"/>
    </location>
    <ligand>
        <name>ATP</name>
        <dbReference type="ChEBI" id="CHEBI:30616"/>
    </ligand>
</feature>
<feature type="binding site" evidence="6">
    <location>
        <position position="415"/>
    </location>
    <ligand>
        <name>ATP</name>
        <dbReference type="ChEBI" id="CHEBI:30616"/>
    </ligand>
</feature>
<dbReference type="NCBIfam" id="NF009489">
    <property type="entry name" value="PRK12851.1"/>
    <property type="match status" value="1"/>
</dbReference>
<dbReference type="GO" id="GO:0051082">
    <property type="term" value="F:unfolded protein binding"/>
    <property type="evidence" value="ECO:0007669"/>
    <property type="project" value="UniProtKB-UniRule"/>
</dbReference>
<evidence type="ECO:0000313" key="10">
    <source>
        <dbReference type="Proteomes" id="UP000316545"/>
    </source>
</evidence>
<dbReference type="InterPro" id="IPR027410">
    <property type="entry name" value="TCP-1-like_intermed_sf"/>
</dbReference>
<evidence type="ECO:0000256" key="3">
    <source>
        <dbReference type="ARBA" id="ARBA00022840"/>
    </source>
</evidence>
<comment type="function">
    <text evidence="6 8">Together with its co-chaperonin GroES, plays an essential role in assisting protein folding. The GroEL-GroES system forms a nano-cage that allows encapsulation of the non-native substrate proteins and provides a physical environment optimized to promote and accelerate protein folding.</text>
</comment>
<organism evidence="9 10">
    <name type="scientific">Nitrospirillum amazonense</name>
    <dbReference type="NCBI Taxonomy" id="28077"/>
    <lineage>
        <taxon>Bacteria</taxon>
        <taxon>Pseudomonadati</taxon>
        <taxon>Pseudomonadota</taxon>
        <taxon>Alphaproteobacteria</taxon>
        <taxon>Rhodospirillales</taxon>
        <taxon>Azospirillaceae</taxon>
        <taxon>Nitrospirillum</taxon>
    </lineage>
</organism>
<evidence type="ECO:0000256" key="5">
    <source>
        <dbReference type="ARBA" id="ARBA00023235"/>
    </source>
</evidence>
<dbReference type="SUPFAM" id="SSF48592">
    <property type="entry name" value="GroEL equatorial domain-like"/>
    <property type="match status" value="1"/>
</dbReference>
<dbReference type="Gene3D" id="1.10.560.10">
    <property type="entry name" value="GroEL-like equatorial domain"/>
    <property type="match status" value="1"/>
</dbReference>
<dbReference type="Gene3D" id="3.50.7.10">
    <property type="entry name" value="GroEL"/>
    <property type="match status" value="1"/>
</dbReference>
<comment type="subunit">
    <text evidence="6 8">Forms a cylinder of 14 subunits composed of two heptameric rings stacked back-to-back. Interacts with the co-chaperonin GroES.</text>
</comment>
<dbReference type="HAMAP" id="MF_00600">
    <property type="entry name" value="CH60"/>
    <property type="match status" value="1"/>
</dbReference>
<keyword evidence="10" id="KW-1185">Reference proteome</keyword>
<dbReference type="NCBIfam" id="NF009487">
    <property type="entry name" value="PRK12849.1"/>
    <property type="match status" value="1"/>
</dbReference>
<dbReference type="FunFam" id="3.50.7.10:FF:000001">
    <property type="entry name" value="60 kDa chaperonin"/>
    <property type="match status" value="1"/>
</dbReference>
<dbReference type="Gene3D" id="3.30.260.10">
    <property type="entry name" value="TCP-1-like chaperonin intermediate domain"/>
    <property type="match status" value="1"/>
</dbReference>
<dbReference type="InterPro" id="IPR027413">
    <property type="entry name" value="GROEL-like_equatorial_sf"/>
</dbReference>
<dbReference type="InterPro" id="IPR027409">
    <property type="entry name" value="GroEL-like_apical_dom_sf"/>
</dbReference>
<comment type="subcellular location">
    <subcellularLocation>
        <location evidence="6">Cytoplasm</location>
    </subcellularLocation>
</comment>
<evidence type="ECO:0000256" key="8">
    <source>
        <dbReference type="RuleBase" id="RU000419"/>
    </source>
</evidence>
<dbReference type="PRINTS" id="PR00298">
    <property type="entry name" value="CHAPERONIN60"/>
</dbReference>
<feature type="binding site" evidence="6">
    <location>
        <begin position="87"/>
        <end position="91"/>
    </location>
    <ligand>
        <name>ATP</name>
        <dbReference type="ChEBI" id="CHEBI:30616"/>
    </ligand>
</feature>
<dbReference type="Pfam" id="PF00118">
    <property type="entry name" value="Cpn60_TCP1"/>
    <property type="match status" value="1"/>
</dbReference>
<dbReference type="NCBIfam" id="TIGR02348">
    <property type="entry name" value="GroEL"/>
    <property type="match status" value="1"/>
</dbReference>
<accession>A0A560FNG6</accession>
<evidence type="ECO:0000256" key="4">
    <source>
        <dbReference type="ARBA" id="ARBA00023186"/>
    </source>
</evidence>
<protein>
    <recommendedName>
        <fullName evidence="6">Chaperonin GroEL</fullName>
        <ecNumber evidence="6">5.6.1.7</ecNumber>
    </recommendedName>
    <alternativeName>
        <fullName evidence="6">60 kDa chaperonin</fullName>
    </alternativeName>
    <alternativeName>
        <fullName evidence="6">Chaperonin-60</fullName>
        <shortName evidence="6">Cpn60</shortName>
    </alternativeName>
</protein>
<dbReference type="Proteomes" id="UP000316545">
    <property type="component" value="Unassembled WGS sequence"/>
</dbReference>
<keyword evidence="5 6" id="KW-0413">Isomerase</keyword>
<dbReference type="GO" id="GO:0005737">
    <property type="term" value="C:cytoplasm"/>
    <property type="evidence" value="ECO:0007669"/>
    <property type="project" value="UniProtKB-SubCell"/>
</dbReference>
<dbReference type="SUPFAM" id="SSF52029">
    <property type="entry name" value="GroEL apical domain-like"/>
    <property type="match status" value="1"/>
</dbReference>
<name>A0A560FNG6_9PROT</name>
<sequence>MSHTDLRFGDEARAQLLHGADVLARAVKATLGPKGRTVLIKQGFGPARVTNDGVTVARAITLPGVFENMGAEMVREVAAKTGDEVGDGTTTATVLAQAILHEGVKAIAAGLNPMDLKRGIDLATTAAVADIKKRAKPVDTQEEIVQVGTVSANGDRVIGQLVADAIARVGREGAITIEDAQSLDTALDAVEGLQFDQGYISPYFMTDPEKMTCALEEPYLLLHEKRLAGIQQLVPLLEEVMKAGRSLLIIAEDVEQDVLATLVVNRLRGGLRVAAVKAPGYGDRRRAQLEDIAIVTGGQVISGDLGMTLDSVTLAMLGRARRVVITQKETTIIDGAGAEAAIEARCAQLRDQVATATSTYDKDKLKERLAKLSGGVAVIRVGGATELEVKERHDRVDDAVHATRAAVAEGIVAGGGVALLYATRALSALGTENQDQRVGVDIVRRALERPIRDIAGNAGTDGAVVVGRLLAAGNPNFGYDAQRGQYTDLMAAGIIDPVKVVRLALQDAASVAGLLITTEVLVGEVGDGAHDHPPADF</sequence>
<proteinExistence type="inferred from homology"/>
<keyword evidence="3 6" id="KW-0067">ATP-binding</keyword>
<gene>
    <name evidence="6" type="primary">groEL</name>
    <name evidence="6" type="synonym">groL</name>
    <name evidence="9" type="ORF">FBZ88_11490</name>
</gene>